<keyword evidence="2" id="KW-1185">Reference proteome</keyword>
<dbReference type="STRING" id="561720.SAMN06275492_10289"/>
<dbReference type="CDD" id="cd06974">
    <property type="entry name" value="TerD_like"/>
    <property type="match status" value="1"/>
</dbReference>
<dbReference type="OrthoDB" id="179721at2"/>
<name>A0A1X7IJJ1_9BACT</name>
<evidence type="ECO:0000313" key="1">
    <source>
        <dbReference type="EMBL" id="SMG14562.1"/>
    </source>
</evidence>
<sequence>MLVKGQRQVLEGDTVRVSLLGVKADMVCFLLDENSKASGPDKVALSWNNPFPGFLDLKGEGAVSLSLSSVPPSVDRIALAYRSPQISSACSMKVDCGSFSDTCDLGADLEGAKDGVLLEIYRKSGKWRFSVEAQGFPKGFGSLAGFYGLPDLAFPEPPVAPTPSASSVSLSKITLEKRGEKKLLSLEKKEGQRIRINLNWDSKGTDQQPKKGFFSSLLGGGSGEVDLDLGCMFEMKDGHKGVIQPLGGYLGSESDSPFILLDKDDRSGSSSDGENMTIFRPEVLKRVLIFAFIYEGTARFSEVNGRLTINTGSEEITIKLDNPESGKKFCAVGLFENQGSGLELSKQELYFDNHKPCDEHYRFGFSWKAGRK</sequence>
<proteinExistence type="predicted"/>
<reference evidence="2" key="1">
    <citation type="submission" date="2017-04" db="EMBL/GenBank/DDBJ databases">
        <authorList>
            <person name="Varghese N."/>
            <person name="Submissions S."/>
        </authorList>
    </citation>
    <scope>NUCLEOTIDE SEQUENCE [LARGE SCALE GENOMIC DNA]</scope>
    <source>
        <strain evidence="2">USBA 82</strain>
    </source>
</reference>
<dbReference type="RefSeq" id="WP_085543705.1">
    <property type="nucleotide sequence ID" value="NZ_FXBB01000002.1"/>
</dbReference>
<protein>
    <submittedName>
        <fullName evidence="1">Tellurite resistance protein TerA</fullName>
    </submittedName>
</protein>
<dbReference type="Gene3D" id="2.60.60.30">
    <property type="entry name" value="sav2460 like domains"/>
    <property type="match status" value="2"/>
</dbReference>
<accession>A0A1X7IJJ1</accession>
<evidence type="ECO:0000313" key="2">
    <source>
        <dbReference type="Proteomes" id="UP000193355"/>
    </source>
</evidence>
<organism evidence="1 2">
    <name type="scientific">Dethiosulfovibrio salsuginis</name>
    <dbReference type="NCBI Taxonomy" id="561720"/>
    <lineage>
        <taxon>Bacteria</taxon>
        <taxon>Thermotogati</taxon>
        <taxon>Synergistota</taxon>
        <taxon>Synergistia</taxon>
        <taxon>Synergistales</taxon>
        <taxon>Dethiosulfovibrionaceae</taxon>
        <taxon>Dethiosulfovibrio</taxon>
    </lineage>
</organism>
<gene>
    <name evidence="1" type="ORF">SAMN06275492_10289</name>
</gene>
<dbReference type="EMBL" id="FXBB01000002">
    <property type="protein sequence ID" value="SMG14562.1"/>
    <property type="molecule type" value="Genomic_DNA"/>
</dbReference>
<dbReference type="AlphaFoldDB" id="A0A1X7IJJ1"/>
<dbReference type="Proteomes" id="UP000193355">
    <property type="component" value="Unassembled WGS sequence"/>
</dbReference>
<dbReference type="InterPro" id="IPR003325">
    <property type="entry name" value="TerD"/>
</dbReference>